<gene>
    <name evidence="15" type="ORF">KP79_PYT19038</name>
</gene>
<accession>A0A210PVK3</accession>
<feature type="compositionally biased region" description="Low complexity" evidence="11">
    <location>
        <begin position="110"/>
        <end position="129"/>
    </location>
</feature>
<keyword evidence="5 10" id="KW-0863">Zinc-finger</keyword>
<keyword evidence="9" id="KW-0539">Nucleus</keyword>
<comment type="similarity">
    <text evidence="2">Belongs to the NFX1 family.</text>
</comment>
<name>A0A210PVK3_MIZYE</name>
<feature type="compositionally biased region" description="Basic and acidic residues" evidence="11">
    <location>
        <begin position="222"/>
        <end position="274"/>
    </location>
</feature>
<dbReference type="GO" id="GO:0005634">
    <property type="term" value="C:nucleus"/>
    <property type="evidence" value="ECO:0007669"/>
    <property type="project" value="UniProtKB-SubCell"/>
</dbReference>
<dbReference type="InterPro" id="IPR000967">
    <property type="entry name" value="Znf_NFX1"/>
</dbReference>
<dbReference type="SMART" id="SM00393">
    <property type="entry name" value="R3H"/>
    <property type="match status" value="1"/>
</dbReference>
<dbReference type="PANTHER" id="PTHR12360:SF12">
    <property type="entry name" value="TRANSCRIPTIONAL REPRESSOR NF-X1"/>
    <property type="match status" value="1"/>
</dbReference>
<keyword evidence="16" id="KW-1185">Reference proteome</keyword>
<dbReference type="AlphaFoldDB" id="A0A210PVK3"/>
<feature type="domain" description="PHD-type" evidence="12">
    <location>
        <begin position="407"/>
        <end position="464"/>
    </location>
</feature>
<dbReference type="InterPro" id="IPR001841">
    <property type="entry name" value="Znf_RING"/>
</dbReference>
<dbReference type="InterPro" id="IPR019787">
    <property type="entry name" value="Znf_PHD-finger"/>
</dbReference>
<dbReference type="SMART" id="SM00438">
    <property type="entry name" value="ZnF_NFX"/>
    <property type="match status" value="9"/>
</dbReference>
<dbReference type="GO" id="GO:0000977">
    <property type="term" value="F:RNA polymerase II transcription regulatory region sequence-specific DNA binding"/>
    <property type="evidence" value="ECO:0007669"/>
    <property type="project" value="TreeGrafter"/>
</dbReference>
<reference evidence="15 16" key="1">
    <citation type="journal article" date="2017" name="Nat. Ecol. Evol.">
        <title>Scallop genome provides insights into evolution of bilaterian karyotype and development.</title>
        <authorList>
            <person name="Wang S."/>
            <person name="Zhang J."/>
            <person name="Jiao W."/>
            <person name="Li J."/>
            <person name="Xun X."/>
            <person name="Sun Y."/>
            <person name="Guo X."/>
            <person name="Huan P."/>
            <person name="Dong B."/>
            <person name="Zhang L."/>
            <person name="Hu X."/>
            <person name="Sun X."/>
            <person name="Wang J."/>
            <person name="Zhao C."/>
            <person name="Wang Y."/>
            <person name="Wang D."/>
            <person name="Huang X."/>
            <person name="Wang R."/>
            <person name="Lv J."/>
            <person name="Li Y."/>
            <person name="Zhang Z."/>
            <person name="Liu B."/>
            <person name="Lu W."/>
            <person name="Hui Y."/>
            <person name="Liang J."/>
            <person name="Zhou Z."/>
            <person name="Hou R."/>
            <person name="Li X."/>
            <person name="Liu Y."/>
            <person name="Li H."/>
            <person name="Ning X."/>
            <person name="Lin Y."/>
            <person name="Zhao L."/>
            <person name="Xing Q."/>
            <person name="Dou J."/>
            <person name="Li Y."/>
            <person name="Mao J."/>
            <person name="Guo H."/>
            <person name="Dou H."/>
            <person name="Li T."/>
            <person name="Mu C."/>
            <person name="Jiang W."/>
            <person name="Fu Q."/>
            <person name="Fu X."/>
            <person name="Miao Y."/>
            <person name="Liu J."/>
            <person name="Yu Q."/>
            <person name="Li R."/>
            <person name="Liao H."/>
            <person name="Li X."/>
            <person name="Kong Y."/>
            <person name="Jiang Z."/>
            <person name="Chourrout D."/>
            <person name="Li R."/>
            <person name="Bao Z."/>
        </authorList>
    </citation>
    <scope>NUCLEOTIDE SEQUENCE [LARGE SCALE GENOMIC DNA]</scope>
    <source>
        <strain evidence="15 16">PY_sf001</strain>
    </source>
</reference>
<dbReference type="PANTHER" id="PTHR12360">
    <property type="entry name" value="NUCLEAR TRANSCRIPTION FACTOR, X-BOX BINDING 1 NFX1"/>
    <property type="match status" value="1"/>
</dbReference>
<comment type="subcellular location">
    <subcellularLocation>
        <location evidence="1">Nucleus</location>
    </subcellularLocation>
</comment>
<keyword evidence="6" id="KW-0862">Zinc</keyword>
<evidence type="ECO:0000259" key="12">
    <source>
        <dbReference type="PROSITE" id="PS50016"/>
    </source>
</evidence>
<evidence type="ECO:0000256" key="6">
    <source>
        <dbReference type="ARBA" id="ARBA00022833"/>
    </source>
</evidence>
<dbReference type="Pfam" id="PF01424">
    <property type="entry name" value="R3H"/>
    <property type="match status" value="1"/>
</dbReference>
<dbReference type="Gene3D" id="3.30.1370.50">
    <property type="entry name" value="R3H-like domain"/>
    <property type="match status" value="1"/>
</dbReference>
<comment type="caution">
    <text evidence="15">The sequence shown here is derived from an EMBL/GenBank/DDBJ whole genome shotgun (WGS) entry which is preliminary data.</text>
</comment>
<dbReference type="OrthoDB" id="6512771at2759"/>
<keyword evidence="7" id="KW-0805">Transcription regulation</keyword>
<evidence type="ECO:0000256" key="9">
    <source>
        <dbReference type="ARBA" id="ARBA00023242"/>
    </source>
</evidence>
<dbReference type="Proteomes" id="UP000242188">
    <property type="component" value="Unassembled WGS sequence"/>
</dbReference>
<feature type="compositionally biased region" description="Low complexity" evidence="11">
    <location>
        <begin position="322"/>
        <end position="334"/>
    </location>
</feature>
<feature type="domain" description="RING-type" evidence="13">
    <location>
        <begin position="410"/>
        <end position="462"/>
    </location>
</feature>
<evidence type="ECO:0000256" key="2">
    <source>
        <dbReference type="ARBA" id="ARBA00007269"/>
    </source>
</evidence>
<feature type="region of interest" description="Disordered" evidence="11">
    <location>
        <begin position="63"/>
        <end position="142"/>
    </location>
</feature>
<evidence type="ECO:0000259" key="14">
    <source>
        <dbReference type="PROSITE" id="PS51061"/>
    </source>
</evidence>
<feature type="compositionally biased region" description="Polar residues" evidence="11">
    <location>
        <begin position="63"/>
        <end position="74"/>
    </location>
</feature>
<evidence type="ECO:0000256" key="1">
    <source>
        <dbReference type="ARBA" id="ARBA00004123"/>
    </source>
</evidence>
<dbReference type="GO" id="GO:0008270">
    <property type="term" value="F:zinc ion binding"/>
    <property type="evidence" value="ECO:0007669"/>
    <property type="project" value="UniProtKB-KW"/>
</dbReference>
<evidence type="ECO:0000256" key="11">
    <source>
        <dbReference type="SAM" id="MobiDB-lite"/>
    </source>
</evidence>
<dbReference type="CDD" id="cd06008">
    <property type="entry name" value="NF-X1-zinc-finger"/>
    <property type="match status" value="6"/>
</dbReference>
<dbReference type="GO" id="GO:0000981">
    <property type="term" value="F:DNA-binding transcription factor activity, RNA polymerase II-specific"/>
    <property type="evidence" value="ECO:0007669"/>
    <property type="project" value="TreeGrafter"/>
</dbReference>
<keyword evidence="3" id="KW-0479">Metal-binding</keyword>
<evidence type="ECO:0000256" key="7">
    <source>
        <dbReference type="ARBA" id="ARBA00023015"/>
    </source>
</evidence>
<keyword evidence="8" id="KW-0804">Transcription</keyword>
<sequence length="1198" mass="133871">MAVACEILTLSTNMDPNQQFYINQQGQQGYFDLSQLYYPPPSPQFQSPVFQPFHLTGPPQYCQPPQNFNNNNSLGGPPMPFHGQEMKQQVGYNRGHGHKRGGGTRGKARNSYNNTNNNPPKNYQSNPNKVAVQADESKSSNSVDEYLQSYIDGAFDSEEPAKTESKTKSKGAPSQQRKNGNRQGESRFENRGNNQRQQYDNYRENIENNPHYYGNRGGRGRGRYEGSRSYHDQDRRSYSSRNRKDDLDRVRDSKDLPSSLKEKINERKYGKKVDNSTVIGSNIGHDEEGPSGESQPYYKDRNSKLDDRQQFNNRRGQRSGRGRQSNQGRSFQSRQQDDDYDPQNEIASNNLQDKNRQPYPGRDKYRTPKTFKGSRGPSQRHFMARTISGKVDESQRGVLIDQLTNSSYECMVCCETVRCQNAVWNCSSCFHVFHLHCVKKWARTSAANEEGEDSGWRCPACQNTCDKFPSQYRCFCGKVRDPEFNRMEIPHSCGEMCRRKRTDNCPHPCNMLCHPGPCPPCNAVISRSCDCGKTSQTMKCSASQVIKCEERCGKQLNCGKHFCKVTCHAGSCSMCEEVVVQECYKGHTSREVVCGSKESFQSSFTCDKPCQKTLECGNHTCEEMCHDGPCVSCSLSPSTVVTCPCGATSLTDLGSTPRTSCLHPVPTCEGFCHKALNCGPSDGRHTCKLVCHEGVCGTCPGETLLKCRCGALEKEFPCTEAQNITEENPFCCDKRCNKKRLCGRHKCAQTCCVLEKENHFCDFICGKKLPCGLHKCDEPCHRGNCPTCLLASFEELTCYCGNEVRFPPVPCGTRPPECFKKCTRTHACSHTVRHNCHSDESCPPCTELTSKYCMGNHELRKNIPCHISNITCGLPCNKDLPCGTHKCLRTCHKGECQEDGTACVQPCSTPRSVCGHPCGVPCHSGQDCPALPCKAEIIIKCPCGRKTARQFCMAGGSSPELEEFQKIAVQSLASAAGSGQTVDMSKLTSVAKKVAKRQLECDGECAIMERNRRMALVLEIRNPDLSSKLGNPSYNDFLKEYAKNNPQNVASIDKAFSTLVQNAKGSKHPHRSHQFPPMNRDQRRAVHELAEFYGCETQSYDTEPKKNVVATAHKDKCWLPSVTLTAVIQRELHPKAPTPIPHVHDKEALRKSASAAKQSTSLLPGQSTKPVAWASRETTQTVLKKTTKTEKQIDYFED</sequence>
<keyword evidence="4" id="KW-0677">Repeat</keyword>
<evidence type="ECO:0000259" key="13">
    <source>
        <dbReference type="PROSITE" id="PS50089"/>
    </source>
</evidence>
<evidence type="ECO:0000256" key="8">
    <source>
        <dbReference type="ARBA" id="ARBA00023163"/>
    </source>
</evidence>
<dbReference type="EMBL" id="NEDP02005461">
    <property type="protein sequence ID" value="OWF40496.1"/>
    <property type="molecule type" value="Genomic_DNA"/>
</dbReference>
<dbReference type="STRING" id="6573.A0A210PVK3"/>
<evidence type="ECO:0000256" key="3">
    <source>
        <dbReference type="ARBA" id="ARBA00022723"/>
    </source>
</evidence>
<evidence type="ECO:0000313" key="16">
    <source>
        <dbReference type="Proteomes" id="UP000242188"/>
    </source>
</evidence>
<evidence type="ECO:0000256" key="10">
    <source>
        <dbReference type="PROSITE-ProRule" id="PRU00175"/>
    </source>
</evidence>
<dbReference type="InterPro" id="IPR036867">
    <property type="entry name" value="R3H_dom_sf"/>
</dbReference>
<feature type="region of interest" description="Disordered" evidence="11">
    <location>
        <begin position="154"/>
        <end position="379"/>
    </location>
</feature>
<feature type="compositionally biased region" description="Basic and acidic residues" evidence="11">
    <location>
        <begin position="353"/>
        <end position="366"/>
    </location>
</feature>
<dbReference type="PROSITE" id="PS50089">
    <property type="entry name" value="ZF_RING_2"/>
    <property type="match status" value="1"/>
</dbReference>
<evidence type="ECO:0000256" key="4">
    <source>
        <dbReference type="ARBA" id="ARBA00022737"/>
    </source>
</evidence>
<dbReference type="SUPFAM" id="SSF57850">
    <property type="entry name" value="RING/U-box"/>
    <property type="match status" value="1"/>
</dbReference>
<dbReference type="PROSITE" id="PS51061">
    <property type="entry name" value="R3H"/>
    <property type="match status" value="1"/>
</dbReference>
<feature type="compositionally biased region" description="Polar residues" evidence="11">
    <location>
        <begin position="1155"/>
        <end position="1169"/>
    </location>
</feature>
<feature type="compositionally biased region" description="Polar residues" evidence="11">
    <location>
        <begin position="191"/>
        <end position="200"/>
    </location>
</feature>
<dbReference type="SUPFAM" id="SSF82708">
    <property type="entry name" value="R3H domain"/>
    <property type="match status" value="1"/>
</dbReference>
<dbReference type="Pfam" id="PF01422">
    <property type="entry name" value="zf-NF-X1"/>
    <property type="match status" value="8"/>
</dbReference>
<feature type="compositionally biased region" description="Basic and acidic residues" evidence="11">
    <location>
        <begin position="298"/>
        <end position="309"/>
    </location>
</feature>
<protein>
    <submittedName>
        <fullName evidence="15">Transcriptional repressor NF-X1</fullName>
    </submittedName>
</protein>
<feature type="region of interest" description="Disordered" evidence="11">
    <location>
        <begin position="1150"/>
        <end position="1174"/>
    </location>
</feature>
<evidence type="ECO:0000256" key="5">
    <source>
        <dbReference type="ARBA" id="ARBA00022771"/>
    </source>
</evidence>
<proteinExistence type="inferred from homology"/>
<feature type="compositionally biased region" description="Polar residues" evidence="11">
    <location>
        <begin position="172"/>
        <end position="183"/>
    </location>
</feature>
<dbReference type="CDD" id="cd16696">
    <property type="entry name" value="RING-CH-C4HC3_NFX1"/>
    <property type="match status" value="1"/>
</dbReference>
<organism evidence="15 16">
    <name type="scientific">Mizuhopecten yessoensis</name>
    <name type="common">Japanese scallop</name>
    <name type="synonym">Patinopecten yessoensis</name>
    <dbReference type="NCBI Taxonomy" id="6573"/>
    <lineage>
        <taxon>Eukaryota</taxon>
        <taxon>Metazoa</taxon>
        <taxon>Spiralia</taxon>
        <taxon>Lophotrochozoa</taxon>
        <taxon>Mollusca</taxon>
        <taxon>Bivalvia</taxon>
        <taxon>Autobranchia</taxon>
        <taxon>Pteriomorphia</taxon>
        <taxon>Pectinida</taxon>
        <taxon>Pectinoidea</taxon>
        <taxon>Pectinidae</taxon>
        <taxon>Mizuhopecten</taxon>
    </lineage>
</organism>
<feature type="domain" description="R3H" evidence="14">
    <location>
        <begin position="1046"/>
        <end position="1114"/>
    </location>
</feature>
<evidence type="ECO:0000313" key="15">
    <source>
        <dbReference type="EMBL" id="OWF40496.1"/>
    </source>
</evidence>
<feature type="compositionally biased region" description="Basic residues" evidence="11">
    <location>
        <begin position="95"/>
        <end position="108"/>
    </location>
</feature>
<dbReference type="InterPro" id="IPR034078">
    <property type="entry name" value="NFX1_fam"/>
</dbReference>
<dbReference type="PROSITE" id="PS50016">
    <property type="entry name" value="ZF_PHD_2"/>
    <property type="match status" value="1"/>
</dbReference>
<dbReference type="InterPro" id="IPR001374">
    <property type="entry name" value="R3H_dom"/>
</dbReference>
<dbReference type="GO" id="GO:0000122">
    <property type="term" value="P:negative regulation of transcription by RNA polymerase II"/>
    <property type="evidence" value="ECO:0007669"/>
    <property type="project" value="TreeGrafter"/>
</dbReference>